<protein>
    <recommendedName>
        <fullName evidence="4">Pilus assembly protein</fullName>
    </recommendedName>
</protein>
<evidence type="ECO:0000313" key="2">
    <source>
        <dbReference type="EMBL" id="TWT17281.1"/>
    </source>
</evidence>
<evidence type="ECO:0008006" key="4">
    <source>
        <dbReference type="Google" id="ProtNLM"/>
    </source>
</evidence>
<dbReference type="AlphaFoldDB" id="A0A5C5TSP2"/>
<dbReference type="RefSeq" id="WP_146389406.1">
    <property type="nucleotide sequence ID" value="NZ_VOHK01000011.1"/>
</dbReference>
<keyword evidence="1" id="KW-0812">Transmembrane</keyword>
<reference evidence="2 3" key="1">
    <citation type="journal article" date="2008" name="Int. J. Syst. Evol. Microbiol.">
        <title>Luteimonas marina sp. nov., isolated from seawater.</title>
        <authorList>
            <person name="Baik K.S."/>
            <person name="Park S.C."/>
            <person name="Kim M.S."/>
            <person name="Kim E.M."/>
            <person name="Park C."/>
            <person name="Chun J."/>
            <person name="Seong C.N."/>
        </authorList>
    </citation>
    <scope>NUCLEOTIDE SEQUENCE [LARGE SCALE GENOMIC DNA]</scope>
    <source>
        <strain evidence="2 3">FR1330</strain>
    </source>
</reference>
<feature type="transmembrane region" description="Helical" evidence="1">
    <location>
        <begin position="43"/>
        <end position="63"/>
    </location>
</feature>
<keyword evidence="3" id="KW-1185">Reference proteome</keyword>
<feature type="transmembrane region" description="Helical" evidence="1">
    <location>
        <begin position="12"/>
        <end position="31"/>
    </location>
</feature>
<dbReference type="Proteomes" id="UP000319980">
    <property type="component" value="Unassembled WGS sequence"/>
</dbReference>
<dbReference type="EMBL" id="VOHK01000011">
    <property type="protein sequence ID" value="TWT17281.1"/>
    <property type="molecule type" value="Genomic_DNA"/>
</dbReference>
<evidence type="ECO:0000313" key="3">
    <source>
        <dbReference type="Proteomes" id="UP000319980"/>
    </source>
</evidence>
<name>A0A5C5TSP2_9GAMM</name>
<keyword evidence="1" id="KW-1133">Transmembrane helix</keyword>
<proteinExistence type="predicted"/>
<comment type="caution">
    <text evidence="2">The sequence shown here is derived from an EMBL/GenBank/DDBJ whole genome shotgun (WGS) entry which is preliminary data.</text>
</comment>
<sequence>MNRWKASGSHLLLSIVVIGGIALSAFLLWYPYALYRVAGLDRILLVMLGIDLTAGPLLTLILYRKGKWGLKFDLTVIALCQLAFLAYGLHTLWVARPVFLVGTPDTFTLVFASEISDDDLAQGPRPEWRRLSWTGPVLVGTRMPDDHEQRREIIEEFMAGGAGIERSPKYYLDFDDVAPDMLRTAAQPLTEDRRVPDADIRATKRTRDQLRTVPIVSRRGEGRMLVDATNGRPVRVSTHD</sequence>
<dbReference type="OrthoDB" id="8613597at2"/>
<evidence type="ECO:0000256" key="1">
    <source>
        <dbReference type="SAM" id="Phobius"/>
    </source>
</evidence>
<feature type="transmembrane region" description="Helical" evidence="1">
    <location>
        <begin position="75"/>
        <end position="95"/>
    </location>
</feature>
<organism evidence="2 3">
    <name type="scientific">Luteimonas marina</name>
    <dbReference type="NCBI Taxonomy" id="488485"/>
    <lineage>
        <taxon>Bacteria</taxon>
        <taxon>Pseudomonadati</taxon>
        <taxon>Pseudomonadota</taxon>
        <taxon>Gammaproteobacteria</taxon>
        <taxon>Lysobacterales</taxon>
        <taxon>Lysobacteraceae</taxon>
        <taxon>Luteimonas</taxon>
    </lineage>
</organism>
<keyword evidence="1" id="KW-0472">Membrane</keyword>
<accession>A0A5C5TSP2</accession>
<gene>
    <name evidence="2" type="ORF">FQY83_17180</name>
</gene>